<dbReference type="KEGG" id="gur:Gura_3009"/>
<reference evidence="1 2" key="1">
    <citation type="submission" date="2007-05" db="EMBL/GenBank/DDBJ databases">
        <title>Complete sequence of Geobacter uraniireducens Rf4.</title>
        <authorList>
            <consortium name="US DOE Joint Genome Institute"/>
            <person name="Copeland A."/>
            <person name="Lucas S."/>
            <person name="Lapidus A."/>
            <person name="Barry K."/>
            <person name="Detter J.C."/>
            <person name="Glavina del Rio T."/>
            <person name="Hammon N."/>
            <person name="Israni S."/>
            <person name="Dalin E."/>
            <person name="Tice H."/>
            <person name="Pitluck S."/>
            <person name="Chertkov O."/>
            <person name="Brettin T."/>
            <person name="Bruce D."/>
            <person name="Han C."/>
            <person name="Schmutz J."/>
            <person name="Larimer F."/>
            <person name="Land M."/>
            <person name="Hauser L."/>
            <person name="Kyrpides N."/>
            <person name="Mikhailova N."/>
            <person name="Shelobolina E."/>
            <person name="Aklujkar M."/>
            <person name="Lovley D."/>
            <person name="Richardson P."/>
        </authorList>
    </citation>
    <scope>NUCLEOTIDE SEQUENCE [LARGE SCALE GENOMIC DNA]</scope>
    <source>
        <strain evidence="1 2">Rf4</strain>
    </source>
</reference>
<sequence length="94" mass="11193">MRGDFPTLIPHKLVNKSNSHNIATTKKQNFLLRKWKIQRAFNKYHESLSFFPLIVRQQTKDRKRFRNGSCRTQHLKLSIDFSCRSDAESKLLMD</sequence>
<name>A5G5W3_GEOUR</name>
<organism evidence="1 2">
    <name type="scientific">Geotalea uraniireducens (strain Rf4)</name>
    <name type="common">Geobacter uraniireducens</name>
    <dbReference type="NCBI Taxonomy" id="351605"/>
    <lineage>
        <taxon>Bacteria</taxon>
        <taxon>Pseudomonadati</taxon>
        <taxon>Thermodesulfobacteriota</taxon>
        <taxon>Desulfuromonadia</taxon>
        <taxon>Geobacterales</taxon>
        <taxon>Geobacteraceae</taxon>
        <taxon>Geotalea</taxon>
    </lineage>
</organism>
<evidence type="ECO:0000313" key="1">
    <source>
        <dbReference type="EMBL" id="ABQ27181.1"/>
    </source>
</evidence>
<proteinExistence type="predicted"/>
<dbReference type="HOGENOM" id="CLU_2382049_0_0_7"/>
<accession>A5G5W3</accession>
<gene>
    <name evidence="1" type="ordered locus">Gura_3009</name>
</gene>
<dbReference type="STRING" id="351605.Gura_3009"/>
<keyword evidence="2" id="KW-1185">Reference proteome</keyword>
<dbReference type="EMBL" id="CP000698">
    <property type="protein sequence ID" value="ABQ27181.1"/>
    <property type="molecule type" value="Genomic_DNA"/>
</dbReference>
<evidence type="ECO:0000313" key="2">
    <source>
        <dbReference type="Proteomes" id="UP000006695"/>
    </source>
</evidence>
<protein>
    <submittedName>
        <fullName evidence="1">Uncharacterized protein</fullName>
    </submittedName>
</protein>
<dbReference type="AlphaFoldDB" id="A5G5W3"/>
<dbReference type="Proteomes" id="UP000006695">
    <property type="component" value="Chromosome"/>
</dbReference>